<gene>
    <name evidence="2" type="ORF">C2E21_7844</name>
</gene>
<evidence type="ECO:0000259" key="1">
    <source>
        <dbReference type="Pfam" id="PF12937"/>
    </source>
</evidence>
<protein>
    <submittedName>
        <fullName evidence="2">F-box domain-containing</fullName>
    </submittedName>
</protein>
<dbReference type="InterPro" id="IPR036047">
    <property type="entry name" value="F-box-like_dom_sf"/>
</dbReference>
<reference evidence="2 3" key="1">
    <citation type="journal article" date="2018" name="Plant J.">
        <title>Genome sequences of Chlorella sorokiniana UTEX 1602 and Micractinium conductrix SAG 241.80: implications to maltose excretion by a green alga.</title>
        <authorList>
            <person name="Arriola M.B."/>
            <person name="Velmurugan N."/>
            <person name="Zhang Y."/>
            <person name="Plunkett M.H."/>
            <person name="Hondzo H."/>
            <person name="Barney B.M."/>
        </authorList>
    </citation>
    <scope>NUCLEOTIDE SEQUENCE [LARGE SCALE GENOMIC DNA]</scope>
    <source>
        <strain evidence="3">UTEX 1602</strain>
    </source>
</reference>
<dbReference type="Gene3D" id="1.20.1280.50">
    <property type="match status" value="1"/>
</dbReference>
<dbReference type="InterPro" id="IPR001810">
    <property type="entry name" value="F-box_dom"/>
</dbReference>
<accession>A0A2P6TGD2</accession>
<name>A0A2P6TGD2_CHLSO</name>
<keyword evidence="3" id="KW-1185">Reference proteome</keyword>
<evidence type="ECO:0000313" key="3">
    <source>
        <dbReference type="Proteomes" id="UP000239899"/>
    </source>
</evidence>
<feature type="domain" description="F-box" evidence="1">
    <location>
        <begin position="8"/>
        <end position="47"/>
    </location>
</feature>
<dbReference type="AlphaFoldDB" id="A0A2P6TGD2"/>
<dbReference type="Pfam" id="PF12937">
    <property type="entry name" value="F-box-like"/>
    <property type="match status" value="1"/>
</dbReference>
<dbReference type="Proteomes" id="UP000239899">
    <property type="component" value="Unassembled WGS sequence"/>
</dbReference>
<dbReference type="CDD" id="cd09917">
    <property type="entry name" value="F-box_SF"/>
    <property type="match status" value="1"/>
</dbReference>
<sequence length="272" mass="30227">MDRSTAFELPVELLERVFSIGWPMLDAEERLRCQLVCKTWQQALDPRRWPLQWLELKVEACQDGKPAAPPAALWVQRVRPGVRQLRITIGSEGGHLRGRQPLSFDSPAVRAVHSALLALHPADALHALSLSAPFLVLECFVQDLGRFTGLQQLQLLSVDFPPASELLDQQVARALAAAGATQITYLECNNLACLPHLAAWPNLQSLALLHVRPTSVTSEQLALLAAAPGLRRLAFSYHMRLGARDYSRVCSQETDRLKEVYRALPSCAVIEY</sequence>
<evidence type="ECO:0000313" key="2">
    <source>
        <dbReference type="EMBL" id="PRW33187.1"/>
    </source>
</evidence>
<dbReference type="EMBL" id="LHPG02000017">
    <property type="protein sequence ID" value="PRW33187.1"/>
    <property type="molecule type" value="Genomic_DNA"/>
</dbReference>
<proteinExistence type="predicted"/>
<comment type="caution">
    <text evidence="2">The sequence shown here is derived from an EMBL/GenBank/DDBJ whole genome shotgun (WGS) entry which is preliminary data.</text>
</comment>
<dbReference type="SUPFAM" id="SSF81383">
    <property type="entry name" value="F-box domain"/>
    <property type="match status" value="1"/>
</dbReference>
<organism evidence="2 3">
    <name type="scientific">Chlorella sorokiniana</name>
    <name type="common">Freshwater green alga</name>
    <dbReference type="NCBI Taxonomy" id="3076"/>
    <lineage>
        <taxon>Eukaryota</taxon>
        <taxon>Viridiplantae</taxon>
        <taxon>Chlorophyta</taxon>
        <taxon>core chlorophytes</taxon>
        <taxon>Trebouxiophyceae</taxon>
        <taxon>Chlorellales</taxon>
        <taxon>Chlorellaceae</taxon>
        <taxon>Chlorella clade</taxon>
        <taxon>Chlorella</taxon>
    </lineage>
</organism>